<evidence type="ECO:0000256" key="4">
    <source>
        <dbReference type="ARBA" id="ARBA00022840"/>
    </source>
</evidence>
<feature type="region of interest" description="Disordered" evidence="6">
    <location>
        <begin position="1"/>
        <end position="22"/>
    </location>
</feature>
<dbReference type="PROSITE" id="PS00107">
    <property type="entry name" value="PROTEIN_KINASE_ATP"/>
    <property type="match status" value="1"/>
</dbReference>
<dbReference type="SUPFAM" id="SSF56112">
    <property type="entry name" value="Protein kinase-like (PK-like)"/>
    <property type="match status" value="1"/>
</dbReference>
<dbReference type="FunCoup" id="A0A090MB91">
    <property type="interactions" value="389"/>
</dbReference>
<dbReference type="InterPro" id="IPR011009">
    <property type="entry name" value="Kinase-like_dom_sf"/>
</dbReference>
<dbReference type="AlphaFoldDB" id="A0A090MB91"/>
<keyword evidence="3 8" id="KW-0418">Kinase</keyword>
<reference evidence="9" key="1">
    <citation type="journal article" date="2006" name="Proc. Natl. Acad. Sci. U.S.A.">
        <title>Genome analysis of the smallest free-living eukaryote Ostreococcus tauri unveils many unique features.</title>
        <authorList>
            <person name="Derelle E."/>
            <person name="Ferraz C."/>
            <person name="Rombauts S."/>
            <person name="Rouze P."/>
            <person name="Worden A.Z."/>
            <person name="Robbens S."/>
            <person name="Partensky F."/>
            <person name="Degroeve S."/>
            <person name="Echeynie S."/>
            <person name="Cooke R."/>
            <person name="Saeys Y."/>
            <person name="Wuyts J."/>
            <person name="Jabbari K."/>
            <person name="Bowler C."/>
            <person name="Panaud O."/>
            <person name="Piegu B."/>
            <person name="Ball S.G."/>
            <person name="Ral J.-P."/>
            <person name="Bouget F.-Y."/>
            <person name="Piganeau G."/>
            <person name="De Baets B."/>
            <person name="Picard A."/>
            <person name="Delseny M."/>
            <person name="Demaille J."/>
            <person name="Van de Peer Y."/>
            <person name="Moreau H."/>
        </authorList>
    </citation>
    <scope>NUCLEOTIDE SEQUENCE [LARGE SCALE GENOMIC DNA]</scope>
    <source>
        <strain evidence="9">OTTH 0595 / CCAP 157/2 / RCC745</strain>
    </source>
</reference>
<dbReference type="Pfam" id="PF00069">
    <property type="entry name" value="Pkinase"/>
    <property type="match status" value="1"/>
</dbReference>
<organism evidence="8 9">
    <name type="scientific">Ostreococcus tauri</name>
    <name type="common">Marine green alga</name>
    <dbReference type="NCBI Taxonomy" id="70448"/>
    <lineage>
        <taxon>Eukaryota</taxon>
        <taxon>Viridiplantae</taxon>
        <taxon>Chlorophyta</taxon>
        <taxon>Mamiellophyceae</taxon>
        <taxon>Mamiellales</taxon>
        <taxon>Bathycoccaceae</taxon>
        <taxon>Ostreococcus</taxon>
    </lineage>
</organism>
<keyword evidence="1" id="KW-0808">Transferase</keyword>
<dbReference type="OrthoDB" id="10252171at2759"/>
<dbReference type="InterPro" id="IPR008271">
    <property type="entry name" value="Ser/Thr_kinase_AS"/>
</dbReference>
<name>A0A090MB91_OSTTA</name>
<dbReference type="PANTHER" id="PTHR46699">
    <property type="entry name" value="SERINE/THREONINE-PROTEIN KINASE STN8, CHLOROPLASTIC-RELATED"/>
    <property type="match status" value="1"/>
</dbReference>
<evidence type="ECO:0000256" key="3">
    <source>
        <dbReference type="ARBA" id="ARBA00022777"/>
    </source>
</evidence>
<reference evidence="8 9" key="2">
    <citation type="journal article" date="2014" name="BMC Genomics">
        <title>An improved genome of the model marine alga Ostreococcus tauri unfolds by assessing Illumina de novo assemblies.</title>
        <authorList>
            <person name="Blanc-Mathieu R."/>
            <person name="Verhelst B."/>
            <person name="Derelle E."/>
            <person name="Rombauts S."/>
            <person name="Bouget F.Y."/>
            <person name="Carre I."/>
            <person name="Chateau A."/>
            <person name="Eyre-Walker A."/>
            <person name="Grimsley N."/>
            <person name="Moreau H."/>
            <person name="Piegu B."/>
            <person name="Rivals E."/>
            <person name="Schackwitz W."/>
            <person name="Van de Peer Y."/>
            <person name="Piganeau G."/>
        </authorList>
    </citation>
    <scope>NUCLEOTIDE SEQUENCE [LARGE SCALE GENOMIC DNA]</scope>
    <source>
        <strain evidence="9">OTTH 0595 / CCAP 157/2 / RCC745</strain>
    </source>
</reference>
<feature type="domain" description="Protein kinase" evidence="7">
    <location>
        <begin position="150"/>
        <end position="469"/>
    </location>
</feature>
<dbReference type="GO" id="GO:0004672">
    <property type="term" value="F:protein kinase activity"/>
    <property type="evidence" value="ECO:0007669"/>
    <property type="project" value="InterPro"/>
</dbReference>
<dbReference type="Gene3D" id="3.30.200.20">
    <property type="entry name" value="Phosphorylase Kinase, domain 1"/>
    <property type="match status" value="1"/>
</dbReference>
<keyword evidence="4 5" id="KW-0067">ATP-binding</keyword>
<evidence type="ECO:0000256" key="2">
    <source>
        <dbReference type="ARBA" id="ARBA00022741"/>
    </source>
</evidence>
<dbReference type="PROSITE" id="PS50011">
    <property type="entry name" value="PROTEIN_KINASE_DOM"/>
    <property type="match status" value="1"/>
</dbReference>
<dbReference type="PROSITE" id="PS00108">
    <property type="entry name" value="PROTEIN_KINASE_ST"/>
    <property type="match status" value="1"/>
</dbReference>
<evidence type="ECO:0000256" key="5">
    <source>
        <dbReference type="PROSITE-ProRule" id="PRU10141"/>
    </source>
</evidence>
<evidence type="ECO:0000313" key="8">
    <source>
        <dbReference type="EMBL" id="CEF99359.1"/>
    </source>
</evidence>
<feature type="binding site" evidence="5">
    <location>
        <position position="178"/>
    </location>
    <ligand>
        <name>ATP</name>
        <dbReference type="ChEBI" id="CHEBI:30616"/>
    </ligand>
</feature>
<keyword evidence="2 5" id="KW-0547">Nucleotide-binding</keyword>
<accession>A0A090MB91</accession>
<dbReference type="GO" id="GO:0005524">
    <property type="term" value="F:ATP binding"/>
    <property type="evidence" value="ECO:0007669"/>
    <property type="project" value="UniProtKB-UniRule"/>
</dbReference>
<comment type="caution">
    <text evidence="8">The sequence shown here is derived from an EMBL/GenBank/DDBJ whole genome shotgun (WGS) entry which is preliminary data.</text>
</comment>
<dbReference type="InParanoid" id="A0A090MB91"/>
<dbReference type="RefSeq" id="XP_003081594.2">
    <property type="nucleotide sequence ID" value="XM_003081546.2"/>
</dbReference>
<dbReference type="EMBL" id="CAID01000010">
    <property type="protein sequence ID" value="CEF99359.1"/>
    <property type="molecule type" value="Genomic_DNA"/>
</dbReference>
<sequence length="640" mass="71136">MRAISAMHASSTRRHGRAACAGPSVGKCSSDARVGADARARRREAIERRVSVVARVVDPHEAMRAIGDVAVGVGLPCTVQNCGDQIYRSTLDAELRREIAPLVTPIGGSILAALTLYGTSTPGVIPGFIDFFALRPLKDTLRKRFSLDDFKLGKKLGEGGFGIVYEATYKDGEKYVLKRATDYGEAEIWMNERLQIACPGACAAFVSAFEGPPVKKGEEPSLWLAWKFEGKKTLFQLMQEKSFPYNIEPYIFKDGVAPGGLPEGPKRKAVIIAKIMDQILLALSRLHGTGIVHRDVKPENILFDEKVGVFRFIDLGAAADLRSGVNYSPKDFIFDPRFKAPEEYIMSKQTPEAPPLPLALALSPVLWQLNLPDRFDMYSMGVVLLQMALPNLRKDDDIIKFREQLDAKDDDIVEWRNSLPDRVKQRSEVMEGFQILDLNDRAGWRLVKALMSTSERRPSAIGARFSPFVRGKSTLLVVAEKLFPLPDEDAEETDNKLGRWLLFRVARSGTRADGGFTEAQLRDFEEDGDPEDLETARKNLGMVATETLASYGVDKLERTISEQPGRKGPLPPPARVDLTDVGSKLSDGFNSFFKRGEAVEVDIYEEVQMDEPSAESGFNVRNFGSKFSERIDSMFGEREQ</sequence>
<dbReference type="PANTHER" id="PTHR46699:SF4">
    <property type="entry name" value="SERINE_THREONINE-PROTEIN KINASE STN7, CHLOROPLASTIC"/>
    <property type="match status" value="1"/>
</dbReference>
<evidence type="ECO:0000256" key="1">
    <source>
        <dbReference type="ARBA" id="ARBA00022679"/>
    </source>
</evidence>
<dbReference type="Proteomes" id="UP000009170">
    <property type="component" value="Unassembled WGS sequence"/>
</dbReference>
<dbReference type="Gene3D" id="1.10.510.10">
    <property type="entry name" value="Transferase(Phosphotransferase) domain 1"/>
    <property type="match status" value="1"/>
</dbReference>
<dbReference type="InterPro" id="IPR000719">
    <property type="entry name" value="Prot_kinase_dom"/>
</dbReference>
<dbReference type="STRING" id="70448.A0A090MB91"/>
<dbReference type="KEGG" id="ota:OT_ostta10g01610"/>
<dbReference type="CDD" id="cd14013">
    <property type="entry name" value="STKc_SNT7_plant"/>
    <property type="match status" value="1"/>
</dbReference>
<dbReference type="GeneID" id="9832324"/>
<dbReference type="SMART" id="SM00220">
    <property type="entry name" value="S_TKc"/>
    <property type="match status" value="1"/>
</dbReference>
<protein>
    <submittedName>
        <fullName evidence="8">Serine/threonine-protein kinase, active site</fullName>
    </submittedName>
</protein>
<evidence type="ECO:0000259" key="7">
    <source>
        <dbReference type="PROSITE" id="PS50011"/>
    </source>
</evidence>
<evidence type="ECO:0000256" key="6">
    <source>
        <dbReference type="SAM" id="MobiDB-lite"/>
    </source>
</evidence>
<evidence type="ECO:0000313" key="9">
    <source>
        <dbReference type="Proteomes" id="UP000009170"/>
    </source>
</evidence>
<keyword evidence="9" id="KW-1185">Reference proteome</keyword>
<proteinExistence type="predicted"/>
<dbReference type="InterPro" id="IPR017441">
    <property type="entry name" value="Protein_kinase_ATP_BS"/>
</dbReference>
<gene>
    <name evidence="8" type="ORF">OT_ostta10g01610</name>
</gene>